<accession>A0AA45L2L9</accession>
<feature type="transmembrane region" description="Helical" evidence="1">
    <location>
        <begin position="97"/>
        <end position="116"/>
    </location>
</feature>
<dbReference type="Proteomes" id="UP000677152">
    <property type="component" value="Chromosome"/>
</dbReference>
<keyword evidence="1" id="KW-1133">Transmembrane helix</keyword>
<sequence>MEHFAFPLAVVVALQLGIFPLLLAGQRDGADGLALLLVTGTVVLLPCWAYRARLATNAAFHRHSPGMAAGCWFIPVAGLYVPLRVVADLLRVRRRSAGWTAVVLVWWWTWLATALLTLEPLHGGAVTPVGAVEWHLVRGGAQLVSAALLTLVVLRVTVDIRKLWYG</sequence>
<keyword evidence="1" id="KW-0472">Membrane</keyword>
<feature type="transmembrane region" description="Helical" evidence="1">
    <location>
        <begin position="72"/>
        <end position="90"/>
    </location>
</feature>
<proteinExistence type="predicted"/>
<reference evidence="3" key="1">
    <citation type="submission" date="2021-04" db="EMBL/GenBank/DDBJ databases">
        <title>Genomic sequence of Actinosynnema pretiosum subsp. pretiosum ATCC 31280 (C-14919).</title>
        <authorList>
            <person name="Bai L."/>
            <person name="Wang X."/>
            <person name="Xiao Y."/>
        </authorList>
    </citation>
    <scope>NUCLEOTIDE SEQUENCE</scope>
    <source>
        <strain evidence="3">ATCC 31280</strain>
    </source>
</reference>
<feature type="transmembrane region" description="Helical" evidence="1">
    <location>
        <begin position="136"/>
        <end position="158"/>
    </location>
</feature>
<dbReference type="Pfam" id="PF14219">
    <property type="entry name" value="DUF4328"/>
    <property type="match status" value="1"/>
</dbReference>
<dbReference type="InterPro" id="IPR025565">
    <property type="entry name" value="DUF4328"/>
</dbReference>
<evidence type="ECO:0000313" key="3">
    <source>
        <dbReference type="EMBL" id="QUF01798.1"/>
    </source>
</evidence>
<feature type="domain" description="DUF4328" evidence="2">
    <location>
        <begin position="30"/>
        <end position="156"/>
    </location>
</feature>
<gene>
    <name evidence="3" type="ORF">KCV87_19860</name>
</gene>
<evidence type="ECO:0000256" key="1">
    <source>
        <dbReference type="SAM" id="Phobius"/>
    </source>
</evidence>
<organism evidence="3 4">
    <name type="scientific">Actinosynnema pretiosum subsp. pretiosum</name>
    <dbReference type="NCBI Taxonomy" id="103721"/>
    <lineage>
        <taxon>Bacteria</taxon>
        <taxon>Bacillati</taxon>
        <taxon>Actinomycetota</taxon>
        <taxon>Actinomycetes</taxon>
        <taxon>Pseudonocardiales</taxon>
        <taxon>Pseudonocardiaceae</taxon>
        <taxon>Actinosynnema</taxon>
    </lineage>
</organism>
<dbReference type="EMBL" id="CP073249">
    <property type="protein sequence ID" value="QUF01798.1"/>
    <property type="molecule type" value="Genomic_DNA"/>
</dbReference>
<evidence type="ECO:0000313" key="4">
    <source>
        <dbReference type="Proteomes" id="UP000677152"/>
    </source>
</evidence>
<dbReference type="AlphaFoldDB" id="A0AA45L2L9"/>
<feature type="transmembrane region" description="Helical" evidence="1">
    <location>
        <begin position="6"/>
        <end position="25"/>
    </location>
</feature>
<evidence type="ECO:0000259" key="2">
    <source>
        <dbReference type="Pfam" id="PF14219"/>
    </source>
</evidence>
<feature type="transmembrane region" description="Helical" evidence="1">
    <location>
        <begin position="32"/>
        <end position="52"/>
    </location>
</feature>
<protein>
    <submittedName>
        <fullName evidence="3">DUF4328 domain-containing protein</fullName>
    </submittedName>
</protein>
<name>A0AA45L2L9_9PSEU</name>
<keyword evidence="1" id="KW-0812">Transmembrane</keyword>